<feature type="domain" description="SAC3/GANP/THP3 conserved" evidence="2">
    <location>
        <begin position="4"/>
        <end position="143"/>
    </location>
</feature>
<sequence length="503" mass="52070">MQLPAPNKAEFVAYYLLYMAATFGNFKKKPDELQKVLRSAGPEVQASPFFSFALKMISAIGSSNWCAYFRLLRGAPLLLASAAALHLANMRSVALKALLFTGEKAPDPASATGRTTGVPLSRVAAELCFDSLEAAEQFARAHTVPECVSLRLAARGSELWVLRAVNPATRQLRGWTVPKQLPRNHESWLASKVPKGRILDSVTNPCAPPGPSLERPPAGAAGAGAGFAAWGGPPSAGASPLAPYSPLDDAAGAGAAVQAPGRLFAPPVPGPAARQQQQQQQQQIRATSSGILSKVTNFIFGSPQQQQPAQQAQQPAQQPAAPLQQHAQQPKPLAAAAATAAPDAPRLAFGSQAAAAPAAFDSTGALPQFGAAAANGVPPTVPQQQQQQQQQQQLPGGLPAATAPLDPRLVAAAAQAEAHRLAAQHIAAAQQAAVAAAAQAAALHAALEAERRRSAAAAAELEAVVRAQRERDAAAAAEAAEQEEERRKAGPFGLIGILLINLL</sequence>
<reference evidence="3 4" key="1">
    <citation type="journal article" date="2013" name="BMC Genomics">
        <title>Reconstruction of the lipid metabolism for the microalga Monoraphidium neglectum from its genome sequence reveals characteristics suitable for biofuel production.</title>
        <authorList>
            <person name="Bogen C."/>
            <person name="Al-Dilaimi A."/>
            <person name="Albersmeier A."/>
            <person name="Wichmann J."/>
            <person name="Grundmann M."/>
            <person name="Rupp O."/>
            <person name="Lauersen K.J."/>
            <person name="Blifernez-Klassen O."/>
            <person name="Kalinowski J."/>
            <person name="Goesmann A."/>
            <person name="Mussgnug J.H."/>
            <person name="Kruse O."/>
        </authorList>
    </citation>
    <scope>NUCLEOTIDE SEQUENCE [LARGE SCALE GENOMIC DNA]</scope>
    <source>
        <strain evidence="3 4">SAG 48.87</strain>
    </source>
</reference>
<feature type="compositionally biased region" description="Low complexity" evidence="1">
    <location>
        <begin position="216"/>
        <end position="225"/>
    </location>
</feature>
<dbReference type="KEGG" id="mng:MNEG_15909"/>
<dbReference type="InterPro" id="IPR045107">
    <property type="entry name" value="SAC3/GANP/THP3"/>
</dbReference>
<dbReference type="EMBL" id="KK106001">
    <property type="protein sequence ID" value="KIY92054.1"/>
    <property type="molecule type" value="Genomic_DNA"/>
</dbReference>
<dbReference type="GO" id="GO:0006406">
    <property type="term" value="P:mRNA export from nucleus"/>
    <property type="evidence" value="ECO:0007669"/>
    <property type="project" value="TreeGrafter"/>
</dbReference>
<feature type="region of interest" description="Disordered" evidence="1">
    <location>
        <begin position="303"/>
        <end position="339"/>
    </location>
</feature>
<dbReference type="InterPro" id="IPR005062">
    <property type="entry name" value="SAC3/GANP/THP3_conserved"/>
</dbReference>
<organism evidence="3 4">
    <name type="scientific">Monoraphidium neglectum</name>
    <dbReference type="NCBI Taxonomy" id="145388"/>
    <lineage>
        <taxon>Eukaryota</taxon>
        <taxon>Viridiplantae</taxon>
        <taxon>Chlorophyta</taxon>
        <taxon>core chlorophytes</taxon>
        <taxon>Chlorophyceae</taxon>
        <taxon>CS clade</taxon>
        <taxon>Sphaeropleales</taxon>
        <taxon>Selenastraceae</taxon>
        <taxon>Monoraphidium</taxon>
    </lineage>
</organism>
<dbReference type="Proteomes" id="UP000054498">
    <property type="component" value="Unassembled WGS sequence"/>
</dbReference>
<dbReference type="AlphaFoldDB" id="A0A0D2LJ95"/>
<dbReference type="PANTHER" id="PTHR12436:SF3">
    <property type="entry name" value="GERMINAL-CENTER ASSOCIATED NUCLEAR PROTEIN"/>
    <property type="match status" value="1"/>
</dbReference>
<keyword evidence="4" id="KW-1185">Reference proteome</keyword>
<dbReference type="GeneID" id="25733616"/>
<dbReference type="OrthoDB" id="264795at2759"/>
<dbReference type="STRING" id="145388.A0A0D2LJ95"/>
<protein>
    <recommendedName>
        <fullName evidence="2">SAC3/GANP/THP3 conserved domain-containing protein</fullName>
    </recommendedName>
</protein>
<feature type="region of interest" description="Disordered" evidence="1">
    <location>
        <begin position="261"/>
        <end position="286"/>
    </location>
</feature>
<proteinExistence type="predicted"/>
<evidence type="ECO:0000259" key="2">
    <source>
        <dbReference type="Pfam" id="PF03399"/>
    </source>
</evidence>
<evidence type="ECO:0000313" key="4">
    <source>
        <dbReference type="Proteomes" id="UP000054498"/>
    </source>
</evidence>
<dbReference type="GO" id="GO:0070390">
    <property type="term" value="C:transcription export complex 2"/>
    <property type="evidence" value="ECO:0007669"/>
    <property type="project" value="TreeGrafter"/>
</dbReference>
<evidence type="ECO:0000256" key="1">
    <source>
        <dbReference type="SAM" id="MobiDB-lite"/>
    </source>
</evidence>
<feature type="region of interest" description="Disordered" evidence="1">
    <location>
        <begin position="370"/>
        <end position="403"/>
    </location>
</feature>
<feature type="region of interest" description="Disordered" evidence="1">
    <location>
        <begin position="200"/>
        <end position="225"/>
    </location>
</feature>
<dbReference type="GO" id="GO:0005737">
    <property type="term" value="C:cytoplasm"/>
    <property type="evidence" value="ECO:0007669"/>
    <property type="project" value="TreeGrafter"/>
</dbReference>
<dbReference type="Gene3D" id="1.25.40.990">
    <property type="match status" value="1"/>
</dbReference>
<accession>A0A0D2LJ95</accession>
<gene>
    <name evidence="3" type="ORF">MNEG_15909</name>
</gene>
<feature type="compositionally biased region" description="Low complexity" evidence="1">
    <location>
        <begin position="383"/>
        <end position="393"/>
    </location>
</feature>
<dbReference type="PANTHER" id="PTHR12436">
    <property type="entry name" value="80 KDA MCM3-ASSOCIATED PROTEIN"/>
    <property type="match status" value="1"/>
</dbReference>
<dbReference type="RefSeq" id="XP_013891074.1">
    <property type="nucleotide sequence ID" value="XM_014035620.1"/>
</dbReference>
<evidence type="ECO:0000313" key="3">
    <source>
        <dbReference type="EMBL" id="KIY92054.1"/>
    </source>
</evidence>
<name>A0A0D2LJ95_9CHLO</name>
<dbReference type="Pfam" id="PF03399">
    <property type="entry name" value="SAC3_GANP"/>
    <property type="match status" value="1"/>
</dbReference>